<sequence length="151" mass="16493">MFRALGTIGDGRGVKTGEPTATQDQLRSISWWASVLFGVLVGTTLTWIRTQRNFFFLGAVILAVVIVTIGVRTIRRRARFPQMAQARTSWTYALWTAILLILAGPIQLVYVADDLSELTIKSLVMSAGFALGIHEVDRALVNASKKGSEAA</sequence>
<dbReference type="EMBL" id="BJNE01000010">
    <property type="protein sequence ID" value="GEC13176.1"/>
    <property type="molecule type" value="Genomic_DNA"/>
</dbReference>
<accession>A0ABQ0RMY2</accession>
<proteinExistence type="predicted"/>
<evidence type="ECO:0000313" key="2">
    <source>
        <dbReference type="EMBL" id="GEC13176.1"/>
    </source>
</evidence>
<keyword evidence="3" id="KW-1185">Reference proteome</keyword>
<organism evidence="2 3">
    <name type="scientific">Glutamicibacter nicotianae</name>
    <name type="common">Arthrobacter nicotianae</name>
    <dbReference type="NCBI Taxonomy" id="37929"/>
    <lineage>
        <taxon>Bacteria</taxon>
        <taxon>Bacillati</taxon>
        <taxon>Actinomycetota</taxon>
        <taxon>Actinomycetes</taxon>
        <taxon>Micrococcales</taxon>
        <taxon>Micrococcaceae</taxon>
        <taxon>Glutamicibacter</taxon>
    </lineage>
</organism>
<protein>
    <submittedName>
        <fullName evidence="2">Uncharacterized protein</fullName>
    </submittedName>
</protein>
<keyword evidence="1" id="KW-1133">Transmembrane helix</keyword>
<gene>
    <name evidence="2" type="ORF">ANI01nite_23790</name>
</gene>
<feature type="transmembrane region" description="Helical" evidence="1">
    <location>
        <begin position="54"/>
        <end position="71"/>
    </location>
</feature>
<dbReference type="Proteomes" id="UP000316242">
    <property type="component" value="Unassembled WGS sequence"/>
</dbReference>
<reference evidence="2 3" key="1">
    <citation type="submission" date="2019-06" db="EMBL/GenBank/DDBJ databases">
        <title>Whole genome shotgun sequence of Glutamicibacter nicotianae NBRC 14234.</title>
        <authorList>
            <person name="Hosoyama A."/>
            <person name="Uohara A."/>
            <person name="Ohji S."/>
            <person name="Ichikawa N."/>
        </authorList>
    </citation>
    <scope>NUCLEOTIDE SEQUENCE [LARGE SCALE GENOMIC DNA]</scope>
    <source>
        <strain evidence="2 3">NBRC 14234</strain>
    </source>
</reference>
<comment type="caution">
    <text evidence="2">The sequence shown here is derived from an EMBL/GenBank/DDBJ whole genome shotgun (WGS) entry which is preliminary data.</text>
</comment>
<feature type="transmembrane region" description="Helical" evidence="1">
    <location>
        <begin position="92"/>
        <end position="112"/>
    </location>
</feature>
<feature type="transmembrane region" description="Helical" evidence="1">
    <location>
        <begin position="29"/>
        <end position="48"/>
    </location>
</feature>
<evidence type="ECO:0000313" key="3">
    <source>
        <dbReference type="Proteomes" id="UP000316242"/>
    </source>
</evidence>
<evidence type="ECO:0000256" key="1">
    <source>
        <dbReference type="SAM" id="Phobius"/>
    </source>
</evidence>
<keyword evidence="1" id="KW-0472">Membrane</keyword>
<name>A0ABQ0RMY2_GLUNI</name>
<keyword evidence="1" id="KW-0812">Transmembrane</keyword>